<dbReference type="EMBL" id="QPIZ01000001">
    <property type="protein sequence ID" value="RCW39403.1"/>
    <property type="molecule type" value="Genomic_DNA"/>
</dbReference>
<gene>
    <name evidence="1" type="ORF">DFO77_101173</name>
</gene>
<evidence type="ECO:0000313" key="2">
    <source>
        <dbReference type="Proteomes" id="UP000252733"/>
    </source>
</evidence>
<comment type="caution">
    <text evidence="1">The sequence shown here is derived from an EMBL/GenBank/DDBJ whole genome shotgun (WGS) entry which is preliminary data.</text>
</comment>
<dbReference type="Proteomes" id="UP000252733">
    <property type="component" value="Unassembled WGS sequence"/>
</dbReference>
<sequence>MISLLQNFFLAKTFTMSVVDFSKEGRIPEHLNQSVINMWTHMPIHPEQFYRTGFETIFFETNRNLALRCVLSSVVPAEKEIIVAGTGNLSAVTEAASFFDIPHIVFHSPVEELTLMETLVSVQINVSHIVLVMDGDDSDIDQYIRHLRPLLDVKKIELIIYCTSSVDKIHDRTNGAVDYFIGGWDELPDKSFAVARRNRLVQTEGNSRSSDFDLYASWQWRLKERGANILPMEM</sequence>
<dbReference type="STRING" id="1168289.GCA_000259075_00139"/>
<protein>
    <submittedName>
        <fullName evidence="1">Uncharacterized protein</fullName>
    </submittedName>
</protein>
<dbReference type="AlphaFoldDB" id="A0A2T0XQI1"/>
<proteinExistence type="predicted"/>
<name>A0A2T0XQI1_9BACT</name>
<reference evidence="1 2" key="1">
    <citation type="submission" date="2018-07" db="EMBL/GenBank/DDBJ databases">
        <title>Freshwater and sediment microbial communities from various areas in North America, analyzing microbe dynamics in response to fracking.</title>
        <authorList>
            <person name="Lamendella R."/>
        </authorList>
    </citation>
    <scope>NUCLEOTIDE SEQUENCE [LARGE SCALE GENOMIC DNA]</scope>
    <source>
        <strain evidence="1 2">160A</strain>
    </source>
</reference>
<accession>A0A2T0XQI1</accession>
<evidence type="ECO:0000313" key="1">
    <source>
        <dbReference type="EMBL" id="RCW39403.1"/>
    </source>
</evidence>
<organism evidence="1 2">
    <name type="scientific">Marinilabilia salmonicolor</name>
    <dbReference type="NCBI Taxonomy" id="989"/>
    <lineage>
        <taxon>Bacteria</taxon>
        <taxon>Pseudomonadati</taxon>
        <taxon>Bacteroidota</taxon>
        <taxon>Bacteroidia</taxon>
        <taxon>Marinilabiliales</taxon>
        <taxon>Marinilabiliaceae</taxon>
        <taxon>Marinilabilia</taxon>
    </lineage>
</organism>
<keyword evidence="2" id="KW-1185">Reference proteome</keyword>